<dbReference type="InterPro" id="IPR021555">
    <property type="entry name" value="DUF3000"/>
</dbReference>
<sequence length="202" mass="21370">MNDPAPLSSLPAAFATACESMEAVVFRSELTVRKIPSPTGVAPHSVALAADVLASPDSSPHSTQDSIHGAGRFILLYDPEEPASWGGAFRVVCFAQAPLENEIALDPFLADVTWSWLVDALDSRGALYKNASGTATRTLSTGFGELADQGDAAQIELRASWSPLEVDMSHQIQAWGELLCMLAGLPPSGEAVSLAAHRRERG</sequence>
<keyword evidence="2" id="KW-1185">Reference proteome</keyword>
<protein>
    <recommendedName>
        <fullName evidence="3">DUF3000 domain-containing protein</fullName>
    </recommendedName>
</protein>
<evidence type="ECO:0000313" key="1">
    <source>
        <dbReference type="EMBL" id="MBA8828555.1"/>
    </source>
</evidence>
<evidence type="ECO:0000313" key="2">
    <source>
        <dbReference type="Proteomes" id="UP000524237"/>
    </source>
</evidence>
<dbReference type="AlphaFoldDB" id="A0A7W3PNL9"/>
<proteinExistence type="predicted"/>
<dbReference type="Proteomes" id="UP000524237">
    <property type="component" value="Unassembled WGS sequence"/>
</dbReference>
<dbReference type="Pfam" id="PF11452">
    <property type="entry name" value="DUF3000"/>
    <property type="match status" value="1"/>
</dbReference>
<accession>A0A7W3PNL9</accession>
<name>A0A7W3PNL9_9MICO</name>
<organism evidence="1 2">
    <name type="scientific">Alpinimonas psychrophila</name>
    <dbReference type="NCBI Taxonomy" id="748908"/>
    <lineage>
        <taxon>Bacteria</taxon>
        <taxon>Bacillati</taxon>
        <taxon>Actinomycetota</taxon>
        <taxon>Actinomycetes</taxon>
        <taxon>Micrococcales</taxon>
        <taxon>Microbacteriaceae</taxon>
        <taxon>Alpinimonas</taxon>
    </lineage>
</organism>
<comment type="caution">
    <text evidence="1">The sequence shown here is derived from an EMBL/GenBank/DDBJ whole genome shotgun (WGS) entry which is preliminary data.</text>
</comment>
<gene>
    <name evidence="1" type="ORF">FB555_000626</name>
</gene>
<dbReference type="EMBL" id="JACGWU010000001">
    <property type="protein sequence ID" value="MBA8828555.1"/>
    <property type="molecule type" value="Genomic_DNA"/>
</dbReference>
<dbReference type="RefSeq" id="WP_182483957.1">
    <property type="nucleotide sequence ID" value="NZ_JACGWU010000001.1"/>
</dbReference>
<evidence type="ECO:0008006" key="3">
    <source>
        <dbReference type="Google" id="ProtNLM"/>
    </source>
</evidence>
<reference evidence="1 2" key="1">
    <citation type="submission" date="2020-07" db="EMBL/GenBank/DDBJ databases">
        <title>Sequencing the genomes of 1000 actinobacteria strains.</title>
        <authorList>
            <person name="Klenk H.-P."/>
        </authorList>
    </citation>
    <scope>NUCLEOTIDE SEQUENCE [LARGE SCALE GENOMIC DNA]</scope>
    <source>
        <strain evidence="1 2">DSM 23737</strain>
    </source>
</reference>